<accession>A0A2S6I9Y1</accession>
<dbReference type="InterPro" id="IPR011249">
    <property type="entry name" value="Metalloenz_LuxS/M16"/>
</dbReference>
<gene>
    <name evidence="3" type="ORF">CLV84_1266</name>
</gene>
<proteinExistence type="predicted"/>
<dbReference type="SUPFAM" id="SSF63411">
    <property type="entry name" value="LuxS/MPP-like metallohydrolase"/>
    <property type="match status" value="2"/>
</dbReference>
<reference evidence="3 4" key="1">
    <citation type="submission" date="2018-02" db="EMBL/GenBank/DDBJ databases">
        <title>Genomic Encyclopedia of Archaeal and Bacterial Type Strains, Phase II (KMG-II): from individual species to whole genera.</title>
        <authorList>
            <person name="Goeker M."/>
        </authorList>
    </citation>
    <scope>NUCLEOTIDE SEQUENCE [LARGE SCALE GENOMIC DNA]</scope>
    <source>
        <strain evidence="3 4">DSM 29526</strain>
    </source>
</reference>
<keyword evidence="4" id="KW-1185">Reference proteome</keyword>
<dbReference type="OrthoDB" id="9811314at2"/>
<dbReference type="AlphaFoldDB" id="A0A2S6I9Y1"/>
<sequence length="712" mass="77281">MQRLYFPLAILLLLLGFSCGTPKPATTGTEPAPPPPTQTAAPVANEDFRATAPEPGPAPEIQLGDFEEFELDNGLTVVLVENHKLPRVSYQLFVDVPPHLEGAYAGAQQLLGSMLRRATTDMTKEEIDEAVDFIGANLSTSGAGAYASTISKYKEEVIDLMSKVILNAEFPESEFAKVKEDARAALAQQVTSPDAIAGRVSQAITYGTNHPYGEQMTQETLDSIDLEVVKSVYDTYFVPNRSYLVMVGDLRPEEARRLATEHFSDWEERDVAVPEFPTPQRPDGVTVNFVSRPGSVQSNIIVSHPVELEPGTKASIRAGLVDQALGSGFNSRLLSNLREDKAYTYGAYSSISDDPRVGSFRAYASVRNEVTDSAVAEFLYELERLTDEPVDSAELAVAKARTMGSFGRALESPQRIASYALNTVHYDLDRDFYPEYLQVVQNSSLNDVAEVANDIVTAGNTNIIVVGDPSVADKLARFATSGTVNYYDVNGQPVDRTETAAPTDLTAEQVLNGYFDAIGGKEQALALENVSMMLEGSVQGQTLSQSMTTTSDGRMSSQTSMSGMVVADQRYAAGKAQVKQMGQAVELPEAAVQALAEQAVIFPEANYLENLSDVTLEGTEMVDGKQAVVLVVNGAGGPVREYYDAETMLKVQTIRSQGPQTLTQRYSDYQPVRGILFPHQMTLTGMAPFPIELSATSVEVNTELDPEIFTID</sequence>
<dbReference type="RefSeq" id="WP_104418856.1">
    <property type="nucleotide sequence ID" value="NZ_PTJC01000005.1"/>
</dbReference>
<name>A0A2S6I9Y1_9BACT</name>
<dbReference type="InterPro" id="IPR007863">
    <property type="entry name" value="Peptidase_M16_C"/>
</dbReference>
<dbReference type="Proteomes" id="UP000237662">
    <property type="component" value="Unassembled WGS sequence"/>
</dbReference>
<dbReference type="Pfam" id="PF05193">
    <property type="entry name" value="Peptidase_M16_C"/>
    <property type="match status" value="1"/>
</dbReference>
<keyword evidence="1" id="KW-0732">Signal</keyword>
<dbReference type="InterPro" id="IPR050361">
    <property type="entry name" value="MPP/UQCRC_Complex"/>
</dbReference>
<evidence type="ECO:0000313" key="4">
    <source>
        <dbReference type="Proteomes" id="UP000237662"/>
    </source>
</evidence>
<dbReference type="Gene3D" id="3.30.830.10">
    <property type="entry name" value="Metalloenzyme, LuxS/M16 peptidase-like"/>
    <property type="match status" value="2"/>
</dbReference>
<comment type="caution">
    <text evidence="3">The sequence shown here is derived from an EMBL/GenBank/DDBJ whole genome shotgun (WGS) entry which is preliminary data.</text>
</comment>
<evidence type="ECO:0000313" key="3">
    <source>
        <dbReference type="EMBL" id="PPK88301.1"/>
    </source>
</evidence>
<feature type="domain" description="Peptidase M16 C-terminal" evidence="2">
    <location>
        <begin position="223"/>
        <end position="400"/>
    </location>
</feature>
<dbReference type="PROSITE" id="PS51257">
    <property type="entry name" value="PROKAR_LIPOPROTEIN"/>
    <property type="match status" value="1"/>
</dbReference>
<dbReference type="EMBL" id="PTJC01000005">
    <property type="protein sequence ID" value="PPK88301.1"/>
    <property type="molecule type" value="Genomic_DNA"/>
</dbReference>
<evidence type="ECO:0000256" key="1">
    <source>
        <dbReference type="SAM" id="SignalP"/>
    </source>
</evidence>
<dbReference type="GO" id="GO:0046872">
    <property type="term" value="F:metal ion binding"/>
    <property type="evidence" value="ECO:0007669"/>
    <property type="project" value="InterPro"/>
</dbReference>
<protein>
    <submittedName>
        <fullName evidence="3">Putative Zn-dependent peptidase</fullName>
    </submittedName>
</protein>
<feature type="chain" id="PRO_5015553167" evidence="1">
    <location>
        <begin position="28"/>
        <end position="712"/>
    </location>
</feature>
<dbReference type="PANTHER" id="PTHR11851:SF224">
    <property type="entry name" value="PROCESSING PROTEASE"/>
    <property type="match status" value="1"/>
</dbReference>
<feature type="signal peptide" evidence="1">
    <location>
        <begin position="1"/>
        <end position="27"/>
    </location>
</feature>
<dbReference type="PANTHER" id="PTHR11851">
    <property type="entry name" value="METALLOPROTEASE"/>
    <property type="match status" value="1"/>
</dbReference>
<organism evidence="3 4">
    <name type="scientific">Neolewinella xylanilytica</name>
    <dbReference type="NCBI Taxonomy" id="1514080"/>
    <lineage>
        <taxon>Bacteria</taxon>
        <taxon>Pseudomonadati</taxon>
        <taxon>Bacteroidota</taxon>
        <taxon>Saprospiria</taxon>
        <taxon>Saprospirales</taxon>
        <taxon>Lewinellaceae</taxon>
        <taxon>Neolewinella</taxon>
    </lineage>
</organism>
<evidence type="ECO:0000259" key="2">
    <source>
        <dbReference type="Pfam" id="PF05193"/>
    </source>
</evidence>